<proteinExistence type="inferred from homology"/>
<dbReference type="FunFam" id="1.10.1220.70:FF:000001">
    <property type="entry name" value="Olfactory receptor"/>
    <property type="match status" value="1"/>
</dbReference>
<dbReference type="Gene3D" id="1.10.1220.70">
    <property type="match status" value="1"/>
</dbReference>
<evidence type="ECO:0000256" key="2">
    <source>
        <dbReference type="ARBA" id="ARBA00010663"/>
    </source>
</evidence>
<reference evidence="12 13" key="1">
    <citation type="journal article" date="2011" name="Nature">
        <title>Genome sequencing reveals insights into physiology and longevity of the naked mole rat.</title>
        <authorList>
            <person name="Kim E.B."/>
            <person name="Fang X."/>
            <person name="Fushan A.A."/>
            <person name="Huang Z."/>
            <person name="Lobanov A.V."/>
            <person name="Han L."/>
            <person name="Marino S.M."/>
            <person name="Sun X."/>
            <person name="Turanov A.A."/>
            <person name="Yang P."/>
            <person name="Yim S.H."/>
            <person name="Zhao X."/>
            <person name="Kasaikina M.V."/>
            <person name="Stoletzki N."/>
            <person name="Peng C."/>
            <person name="Polak P."/>
            <person name="Xiong Z."/>
            <person name="Kiezun A."/>
            <person name="Zhu Y."/>
            <person name="Chen Y."/>
            <person name="Kryukov G.V."/>
            <person name="Zhang Q."/>
            <person name="Peshkin L."/>
            <person name="Yang L."/>
            <person name="Bronson R.T."/>
            <person name="Buffenstein R."/>
            <person name="Wang B."/>
            <person name="Han C."/>
            <person name="Li Q."/>
            <person name="Chen L."/>
            <person name="Zhao W."/>
            <person name="Sunyaev S.R."/>
            <person name="Park T.J."/>
            <person name="Zhang G."/>
            <person name="Wang J."/>
            <person name="Gladyshev V.N."/>
        </authorList>
    </citation>
    <scope>NUCLEOTIDE SEQUENCE [LARGE SCALE GENOMIC DNA]</scope>
</reference>
<accession>G5C4D8</accession>
<evidence type="ECO:0000256" key="8">
    <source>
        <dbReference type="ARBA" id="ARBA00023040"/>
    </source>
</evidence>
<evidence type="ECO:0000256" key="3">
    <source>
        <dbReference type="ARBA" id="ARBA00022475"/>
    </source>
</evidence>
<dbReference type="PANTHER" id="PTHR48018">
    <property type="entry name" value="OLFACTORY RECEPTOR"/>
    <property type="match status" value="1"/>
</dbReference>
<evidence type="ECO:0000313" key="13">
    <source>
        <dbReference type="Proteomes" id="UP000006813"/>
    </source>
</evidence>
<dbReference type="EMBL" id="JH173299">
    <property type="protein sequence ID" value="EHB16399.1"/>
    <property type="molecule type" value="Genomic_DNA"/>
</dbReference>
<dbReference type="STRING" id="10181.G5C4D8"/>
<dbReference type="GO" id="GO:0007608">
    <property type="term" value="P:sensory perception of smell"/>
    <property type="evidence" value="ECO:0007669"/>
    <property type="project" value="UniProtKB-KW"/>
</dbReference>
<keyword evidence="8" id="KW-0297">G-protein coupled receptor</keyword>
<keyword evidence="11" id="KW-0807">Transducer</keyword>
<evidence type="ECO:0000256" key="4">
    <source>
        <dbReference type="ARBA" id="ARBA00022606"/>
    </source>
</evidence>
<gene>
    <name evidence="12" type="ORF">GW7_20245</name>
</gene>
<dbReference type="InParanoid" id="G5C4D8"/>
<comment type="similarity">
    <text evidence="2">Belongs to the G-protein coupled receptor 1 family.</text>
</comment>
<evidence type="ECO:0000256" key="6">
    <source>
        <dbReference type="ARBA" id="ARBA00022725"/>
    </source>
</evidence>
<evidence type="ECO:0000256" key="1">
    <source>
        <dbReference type="ARBA" id="ARBA00004651"/>
    </source>
</evidence>
<dbReference type="Proteomes" id="UP000006813">
    <property type="component" value="Unassembled WGS sequence"/>
</dbReference>
<protein>
    <submittedName>
        <fullName evidence="12">Olfactory receptor 2B11</fullName>
    </submittedName>
</protein>
<comment type="subcellular location">
    <subcellularLocation>
        <location evidence="1">Cell membrane</location>
        <topology evidence="1">Multi-pass membrane protein</topology>
    </subcellularLocation>
</comment>
<keyword evidence="9" id="KW-0472">Membrane</keyword>
<evidence type="ECO:0000256" key="7">
    <source>
        <dbReference type="ARBA" id="ARBA00022989"/>
    </source>
</evidence>
<keyword evidence="7" id="KW-1133">Transmembrane helix</keyword>
<evidence type="ECO:0000256" key="10">
    <source>
        <dbReference type="ARBA" id="ARBA00023170"/>
    </source>
</evidence>
<evidence type="ECO:0000313" key="12">
    <source>
        <dbReference type="EMBL" id="EHB16399.1"/>
    </source>
</evidence>
<name>G5C4D8_HETGA</name>
<organism evidence="12 13">
    <name type="scientific">Heterocephalus glaber</name>
    <name type="common">Naked mole rat</name>
    <dbReference type="NCBI Taxonomy" id="10181"/>
    <lineage>
        <taxon>Eukaryota</taxon>
        <taxon>Metazoa</taxon>
        <taxon>Chordata</taxon>
        <taxon>Craniata</taxon>
        <taxon>Vertebrata</taxon>
        <taxon>Euteleostomi</taxon>
        <taxon>Mammalia</taxon>
        <taxon>Eutheria</taxon>
        <taxon>Euarchontoglires</taxon>
        <taxon>Glires</taxon>
        <taxon>Rodentia</taxon>
        <taxon>Hystricomorpha</taxon>
        <taxon>Bathyergidae</taxon>
        <taxon>Heterocephalus</taxon>
    </lineage>
</organism>
<sequence>MEPPLCLPLAQVEYLETHEAKTDVSLFYGPAIILYLQHVPAILYLQPPSSISRDQPKFMALFYGVMTPTLNPFIYTLRNKDVKRALTKLLKRAGSSKFSLGT</sequence>
<dbReference type="SUPFAM" id="SSF81321">
    <property type="entry name" value="Family A G protein-coupled receptor-like"/>
    <property type="match status" value="1"/>
</dbReference>
<keyword evidence="4" id="KW-0716">Sensory transduction</keyword>
<dbReference type="GO" id="GO:0005886">
    <property type="term" value="C:plasma membrane"/>
    <property type="evidence" value="ECO:0007669"/>
    <property type="project" value="UniProtKB-SubCell"/>
</dbReference>
<evidence type="ECO:0000256" key="5">
    <source>
        <dbReference type="ARBA" id="ARBA00022692"/>
    </source>
</evidence>
<evidence type="ECO:0000256" key="11">
    <source>
        <dbReference type="ARBA" id="ARBA00023224"/>
    </source>
</evidence>
<keyword evidence="10 12" id="KW-0675">Receptor</keyword>
<keyword evidence="3" id="KW-1003">Cell membrane</keyword>
<keyword evidence="5" id="KW-0812">Transmembrane</keyword>
<dbReference type="GO" id="GO:0004930">
    <property type="term" value="F:G protein-coupled receptor activity"/>
    <property type="evidence" value="ECO:0007669"/>
    <property type="project" value="UniProtKB-KW"/>
</dbReference>
<keyword evidence="6" id="KW-0552">Olfaction</keyword>
<dbReference type="AlphaFoldDB" id="G5C4D8"/>
<evidence type="ECO:0000256" key="9">
    <source>
        <dbReference type="ARBA" id="ARBA00023136"/>
    </source>
</evidence>